<dbReference type="Gene3D" id="3.40.50.1100">
    <property type="match status" value="2"/>
</dbReference>
<evidence type="ECO:0000259" key="7">
    <source>
        <dbReference type="Pfam" id="PF14821"/>
    </source>
</evidence>
<reference evidence="8 9" key="1">
    <citation type="submission" date="2019-08" db="EMBL/GenBank/DDBJ databases">
        <title>In-depth cultivation of the pig gut microbiome towards novel bacterial diversity and tailored functional studies.</title>
        <authorList>
            <person name="Wylensek D."/>
            <person name="Hitch T.C.A."/>
            <person name="Clavel T."/>
        </authorList>
    </citation>
    <scope>NUCLEOTIDE SEQUENCE [LARGE SCALE GENOMIC DNA]</scope>
    <source>
        <strain evidence="8 9">Oil+RF-744-GAM-WT-6</strain>
    </source>
</reference>
<dbReference type="GO" id="GO:0005737">
    <property type="term" value="C:cytoplasm"/>
    <property type="evidence" value="ECO:0007669"/>
    <property type="project" value="TreeGrafter"/>
</dbReference>
<dbReference type="NCBIfam" id="TIGR00260">
    <property type="entry name" value="thrC"/>
    <property type="match status" value="1"/>
</dbReference>
<comment type="cofactor">
    <cofactor evidence="1 5">
        <name>pyridoxal 5'-phosphate</name>
        <dbReference type="ChEBI" id="CHEBI:597326"/>
    </cofactor>
</comment>
<dbReference type="Gene3D" id="3.90.1380.10">
    <property type="entry name" value="Threonine synthase, N-terminal domain"/>
    <property type="match status" value="1"/>
</dbReference>
<protein>
    <recommendedName>
        <fullName evidence="4">Threonine synthase</fullName>
        <ecNumber evidence="4">4.2.3.1</ecNumber>
    </recommendedName>
</protein>
<dbReference type="EC" id="4.2.3.1" evidence="4"/>
<dbReference type="GO" id="GO:0009088">
    <property type="term" value="P:threonine biosynthetic process"/>
    <property type="evidence" value="ECO:0007669"/>
    <property type="project" value="UniProtKB-UniRule"/>
</dbReference>
<evidence type="ECO:0000256" key="1">
    <source>
        <dbReference type="ARBA" id="ARBA00001933"/>
    </source>
</evidence>
<keyword evidence="3 5" id="KW-0663">Pyridoxal phosphate</keyword>
<evidence type="ECO:0000259" key="6">
    <source>
        <dbReference type="Pfam" id="PF00291"/>
    </source>
</evidence>
<dbReference type="RefSeq" id="WP_154502855.1">
    <property type="nucleotide sequence ID" value="NZ_VUMN01000003.1"/>
</dbReference>
<evidence type="ECO:0000256" key="5">
    <source>
        <dbReference type="PIRSR" id="PIRSR604450-51"/>
    </source>
</evidence>
<evidence type="ECO:0000313" key="9">
    <source>
        <dbReference type="Proteomes" id="UP000461880"/>
    </source>
</evidence>
<dbReference type="InterPro" id="IPR029144">
    <property type="entry name" value="Thr_synth_N"/>
</dbReference>
<sequence length="493" mass="54598">MRYQSTRNHSISVTPQEAVLHGLAEDGGLFVPSEPLPLLKSEDYLNKSYQDTAQNVLSILLDGYSKDELHRSITSAYDTRFNSTDIVPLTKVSDGWLMELWHGPTSAFKDIALTILPHLLSEAYGEKGRDDTIAILTATSGDTGKAALSGFADVPHTAITIFYPSDGVSEIQKLQMQTSRGNNVMVVAVRGNFDDCQRMVKEACRSKAVLNACHHVTISSANSINIGRLAPQVVYYFTSYSKLVSNGTIQAGDPVNFVVPTGNFGDILAGYLAKQMGLPVKRLICASNSNHVLTDFLNTGTYSVHRPFHLTMSPSMDILISSNLERLLYFESKDDSFAASCMEQLKNEGSYTIPEDMLKNIRSIFSGYWTDEESCRKEIRTLFENEHVLIDPHTAVAYHAMHEYQKETGDQIPCIVLSTASPYKFAKDVLSCISSQVPEDPFAAMQKLSSLSNTEIPAGLAELKDLPIRFHTVIENQDGISFITKRMEELSHD</sequence>
<name>A0A7X2NR42_9FIRM</name>
<feature type="modified residue" description="N6-(pyridoxal phosphate)lysine" evidence="5">
    <location>
        <position position="109"/>
    </location>
</feature>
<dbReference type="Pfam" id="PF00291">
    <property type="entry name" value="PALP"/>
    <property type="match status" value="1"/>
</dbReference>
<dbReference type="GO" id="GO:0004795">
    <property type="term" value="F:threonine synthase activity"/>
    <property type="evidence" value="ECO:0007669"/>
    <property type="project" value="UniProtKB-UniRule"/>
</dbReference>
<proteinExistence type="inferred from homology"/>
<accession>A0A7X2NR42</accession>
<evidence type="ECO:0000256" key="2">
    <source>
        <dbReference type="ARBA" id="ARBA00005517"/>
    </source>
</evidence>
<dbReference type="SUPFAM" id="SSF53686">
    <property type="entry name" value="Tryptophan synthase beta subunit-like PLP-dependent enzymes"/>
    <property type="match status" value="1"/>
</dbReference>
<keyword evidence="8" id="KW-0456">Lyase</keyword>
<dbReference type="Proteomes" id="UP000461880">
    <property type="component" value="Unassembled WGS sequence"/>
</dbReference>
<gene>
    <name evidence="8" type="ORF">FYJ51_02535</name>
</gene>
<feature type="domain" description="Threonine synthase N-terminal" evidence="7">
    <location>
        <begin position="2"/>
        <end position="77"/>
    </location>
</feature>
<dbReference type="AlphaFoldDB" id="A0A7X2NR42"/>
<dbReference type="PANTHER" id="PTHR43515:SF1">
    <property type="entry name" value="THREONINE SYNTHASE-LIKE 1"/>
    <property type="match status" value="1"/>
</dbReference>
<evidence type="ECO:0000256" key="3">
    <source>
        <dbReference type="ARBA" id="ARBA00022898"/>
    </source>
</evidence>
<dbReference type="InterPro" id="IPR037158">
    <property type="entry name" value="Thr_synth_N_sf"/>
</dbReference>
<evidence type="ECO:0000256" key="4">
    <source>
        <dbReference type="NCBIfam" id="TIGR00260"/>
    </source>
</evidence>
<keyword evidence="9" id="KW-1185">Reference proteome</keyword>
<comment type="caution">
    <text evidence="8">The sequence shown here is derived from an EMBL/GenBank/DDBJ whole genome shotgun (WGS) entry which is preliminary data.</text>
</comment>
<evidence type="ECO:0000313" key="8">
    <source>
        <dbReference type="EMBL" id="MSS57781.1"/>
    </source>
</evidence>
<dbReference type="EMBL" id="VUMN01000003">
    <property type="protein sequence ID" value="MSS57781.1"/>
    <property type="molecule type" value="Genomic_DNA"/>
</dbReference>
<dbReference type="CDD" id="cd01560">
    <property type="entry name" value="Thr-synth_2"/>
    <property type="match status" value="1"/>
</dbReference>
<organism evidence="8 9">
    <name type="scientific">Stecheria intestinalis</name>
    <dbReference type="NCBI Taxonomy" id="2606630"/>
    <lineage>
        <taxon>Bacteria</taxon>
        <taxon>Bacillati</taxon>
        <taxon>Bacillota</taxon>
        <taxon>Erysipelotrichia</taxon>
        <taxon>Erysipelotrichales</taxon>
        <taxon>Erysipelotrichaceae</taxon>
        <taxon>Stecheria</taxon>
    </lineage>
</organism>
<dbReference type="PANTHER" id="PTHR43515">
    <property type="entry name" value="THREONINE SYNTHASE-LIKE 1"/>
    <property type="match status" value="1"/>
</dbReference>
<dbReference type="InterPro" id="IPR004450">
    <property type="entry name" value="Thr_synthase-like"/>
</dbReference>
<dbReference type="Pfam" id="PF14821">
    <property type="entry name" value="Thr_synth_N"/>
    <property type="match status" value="1"/>
</dbReference>
<dbReference type="InterPro" id="IPR036052">
    <property type="entry name" value="TrpB-like_PALP_sf"/>
</dbReference>
<feature type="domain" description="Tryptophan synthase beta chain-like PALP" evidence="6">
    <location>
        <begin position="88"/>
        <end position="411"/>
    </location>
</feature>
<dbReference type="InterPro" id="IPR001926">
    <property type="entry name" value="TrpB-like_PALP"/>
</dbReference>
<comment type="similarity">
    <text evidence="2">Belongs to the threonine synthase family.</text>
</comment>